<dbReference type="AlphaFoldDB" id="A0A388LXD3"/>
<dbReference type="InterPro" id="IPR050844">
    <property type="entry name" value="Coatomer_complex_subunit"/>
</dbReference>
<keyword evidence="5" id="KW-1185">Reference proteome</keyword>
<dbReference type="Proteomes" id="UP000265515">
    <property type="component" value="Unassembled WGS sequence"/>
</dbReference>
<evidence type="ECO:0000256" key="3">
    <source>
        <dbReference type="PROSITE-ProRule" id="PRU00221"/>
    </source>
</evidence>
<dbReference type="GO" id="GO:0006891">
    <property type="term" value="P:intra-Golgi vesicle-mediated transport"/>
    <property type="evidence" value="ECO:0007669"/>
    <property type="project" value="TreeGrafter"/>
</dbReference>
<dbReference type="STRING" id="69332.A0A388LXD3"/>
<dbReference type="PANTHER" id="PTHR19876:SF2">
    <property type="entry name" value="COATOMER SUBUNIT BETA"/>
    <property type="match status" value="1"/>
</dbReference>
<dbReference type="GO" id="GO:0030126">
    <property type="term" value="C:COPI vesicle coat"/>
    <property type="evidence" value="ECO:0007669"/>
    <property type="project" value="TreeGrafter"/>
</dbReference>
<name>A0A388LXD3_CHABU</name>
<gene>
    <name evidence="4" type="ORF">CBR_g44434</name>
</gene>
<dbReference type="GO" id="GO:0006886">
    <property type="term" value="P:intracellular protein transport"/>
    <property type="evidence" value="ECO:0007669"/>
    <property type="project" value="TreeGrafter"/>
</dbReference>
<dbReference type="EMBL" id="BFEA01000589">
    <property type="protein sequence ID" value="GBG86980.1"/>
    <property type="molecule type" value="Genomic_DNA"/>
</dbReference>
<keyword evidence="1 3" id="KW-0853">WD repeat</keyword>
<dbReference type="PANTHER" id="PTHR19876">
    <property type="entry name" value="COATOMER"/>
    <property type="match status" value="1"/>
</dbReference>
<organism evidence="4 5">
    <name type="scientific">Chara braunii</name>
    <name type="common">Braun's stonewort</name>
    <dbReference type="NCBI Taxonomy" id="69332"/>
    <lineage>
        <taxon>Eukaryota</taxon>
        <taxon>Viridiplantae</taxon>
        <taxon>Streptophyta</taxon>
        <taxon>Charophyceae</taxon>
        <taxon>Charales</taxon>
        <taxon>Characeae</taxon>
        <taxon>Chara</taxon>
    </lineage>
</organism>
<sequence>MGVYHGERGVQLIPKFEWTASESPDGGCSRSTLWIDVHPVHPWLLFSPDGQSLQVWNYEQGTRVASWLINEGYDILTAKFVVQKDWIVVRSFKSFFVYEILPGSGPGLRCVSVMEAPRGSYVHRLAVHLTLSYLLTSFEEVVVLWDWDRNWEKITFEGHSKMVNVVKFHPSDPRIFASASHDGTIKIWDIYRRCVIQTLEDPDIRWIYSLEFCGKPQKPFLISFHDSISCSGRDSLNLWVWDYRRGQRVAKLEGHNYTVKTAFFHPDLPYIFSASYGGEIRIWSDLNYQLVSSYACGLGEHFASVVACRHSTVLVFGGKGKFLLLDVSPRGGGAPVAAAPVATAGVLGGGEKREQENQTEARFSPVKRMRTTTTNAAMTTQPPPTTTTAPPPLAPATMDVINGSALGVRKRIEELENSSLRAHLEFAKRVEQEVAGVEFRCMTALEELRKEQQAKERMQAERVKQLEGEVKTMKAVMAAVVERLEHSKLTIQEPPTA</sequence>
<evidence type="ECO:0000313" key="5">
    <source>
        <dbReference type="Proteomes" id="UP000265515"/>
    </source>
</evidence>
<dbReference type="PROSITE" id="PS50082">
    <property type="entry name" value="WD_REPEATS_2"/>
    <property type="match status" value="2"/>
</dbReference>
<feature type="repeat" description="WD" evidence="3">
    <location>
        <begin position="252"/>
        <end position="284"/>
    </location>
</feature>
<protein>
    <submittedName>
        <fullName evidence="4">Uncharacterized protein</fullName>
    </submittedName>
</protein>
<dbReference type="Pfam" id="PF00400">
    <property type="entry name" value="WD40"/>
    <property type="match status" value="2"/>
</dbReference>
<keyword evidence="2" id="KW-0677">Repeat</keyword>
<dbReference type="SUPFAM" id="SSF50978">
    <property type="entry name" value="WD40 repeat-like"/>
    <property type="match status" value="1"/>
</dbReference>
<reference evidence="4 5" key="1">
    <citation type="journal article" date="2018" name="Cell">
        <title>The Chara Genome: Secondary Complexity and Implications for Plant Terrestrialization.</title>
        <authorList>
            <person name="Nishiyama T."/>
            <person name="Sakayama H."/>
            <person name="Vries J.D."/>
            <person name="Buschmann H."/>
            <person name="Saint-Marcoux D."/>
            <person name="Ullrich K.K."/>
            <person name="Haas F.B."/>
            <person name="Vanderstraeten L."/>
            <person name="Becker D."/>
            <person name="Lang D."/>
            <person name="Vosolsobe S."/>
            <person name="Rombauts S."/>
            <person name="Wilhelmsson P.K.I."/>
            <person name="Janitza P."/>
            <person name="Kern R."/>
            <person name="Heyl A."/>
            <person name="Rumpler F."/>
            <person name="Villalobos L.I.A.C."/>
            <person name="Clay J.M."/>
            <person name="Skokan R."/>
            <person name="Toyoda A."/>
            <person name="Suzuki Y."/>
            <person name="Kagoshima H."/>
            <person name="Schijlen E."/>
            <person name="Tajeshwar N."/>
            <person name="Catarino B."/>
            <person name="Hetherington A.J."/>
            <person name="Saltykova A."/>
            <person name="Bonnot C."/>
            <person name="Breuninger H."/>
            <person name="Symeonidi A."/>
            <person name="Radhakrishnan G.V."/>
            <person name="Van Nieuwerburgh F."/>
            <person name="Deforce D."/>
            <person name="Chang C."/>
            <person name="Karol K.G."/>
            <person name="Hedrich R."/>
            <person name="Ulvskov P."/>
            <person name="Glockner G."/>
            <person name="Delwiche C.F."/>
            <person name="Petrasek J."/>
            <person name="Van de Peer Y."/>
            <person name="Friml J."/>
            <person name="Beilby M."/>
            <person name="Dolan L."/>
            <person name="Kohara Y."/>
            <person name="Sugano S."/>
            <person name="Fujiyama A."/>
            <person name="Delaux P.-M."/>
            <person name="Quint M."/>
            <person name="TheiBen G."/>
            <person name="Hagemann M."/>
            <person name="Harholt J."/>
            <person name="Dunand C."/>
            <person name="Zachgo S."/>
            <person name="Langdale J."/>
            <person name="Maumus F."/>
            <person name="Straeten D.V.D."/>
            <person name="Gould S.B."/>
            <person name="Rensing S.A."/>
        </authorList>
    </citation>
    <scope>NUCLEOTIDE SEQUENCE [LARGE SCALE GENOMIC DNA]</scope>
    <source>
        <strain evidence="4 5">S276</strain>
    </source>
</reference>
<dbReference type="Gene3D" id="2.130.10.10">
    <property type="entry name" value="YVTN repeat-like/Quinoprotein amine dehydrogenase"/>
    <property type="match status" value="1"/>
</dbReference>
<dbReference type="Gramene" id="GBG86980">
    <property type="protein sequence ID" value="GBG86980"/>
    <property type="gene ID" value="CBR_g44434"/>
</dbReference>
<dbReference type="PROSITE" id="PS50294">
    <property type="entry name" value="WD_REPEATS_REGION"/>
    <property type="match status" value="2"/>
</dbReference>
<dbReference type="SMART" id="SM00320">
    <property type="entry name" value="WD40"/>
    <property type="match status" value="3"/>
</dbReference>
<evidence type="ECO:0000313" key="4">
    <source>
        <dbReference type="EMBL" id="GBG86980.1"/>
    </source>
</evidence>
<evidence type="ECO:0000256" key="1">
    <source>
        <dbReference type="ARBA" id="ARBA00022574"/>
    </source>
</evidence>
<dbReference type="InterPro" id="IPR001680">
    <property type="entry name" value="WD40_rpt"/>
</dbReference>
<proteinExistence type="predicted"/>
<dbReference type="OrthoDB" id="1745477at2759"/>
<comment type="caution">
    <text evidence="4">The sequence shown here is derived from an EMBL/GenBank/DDBJ whole genome shotgun (WGS) entry which is preliminary data.</text>
</comment>
<accession>A0A388LXD3</accession>
<dbReference type="InterPro" id="IPR036322">
    <property type="entry name" value="WD40_repeat_dom_sf"/>
</dbReference>
<dbReference type="GO" id="GO:0006890">
    <property type="term" value="P:retrograde vesicle-mediated transport, Golgi to endoplasmic reticulum"/>
    <property type="evidence" value="ECO:0007669"/>
    <property type="project" value="TreeGrafter"/>
</dbReference>
<evidence type="ECO:0000256" key="2">
    <source>
        <dbReference type="ARBA" id="ARBA00022737"/>
    </source>
</evidence>
<dbReference type="InterPro" id="IPR015943">
    <property type="entry name" value="WD40/YVTN_repeat-like_dom_sf"/>
</dbReference>
<feature type="repeat" description="WD" evidence="3">
    <location>
        <begin position="156"/>
        <end position="198"/>
    </location>
</feature>
<dbReference type="GO" id="GO:0006888">
    <property type="term" value="P:endoplasmic reticulum to Golgi vesicle-mediated transport"/>
    <property type="evidence" value="ECO:0007669"/>
    <property type="project" value="TreeGrafter"/>
</dbReference>